<dbReference type="Proteomes" id="UP000033774">
    <property type="component" value="Unassembled WGS sequence"/>
</dbReference>
<evidence type="ECO:0000313" key="2">
    <source>
        <dbReference type="Proteomes" id="UP000033774"/>
    </source>
</evidence>
<keyword evidence="2" id="KW-1185">Reference proteome</keyword>
<dbReference type="EMBL" id="LAJY01000755">
    <property type="protein sequence ID" value="KJV08157.1"/>
    <property type="molecule type" value="Genomic_DNA"/>
</dbReference>
<dbReference type="OrthoDB" id="7786710at2"/>
<dbReference type="AlphaFoldDB" id="A0A0F3INE2"/>
<comment type="caution">
    <text evidence="1">The sequence shown here is derived from an EMBL/GenBank/DDBJ whole genome shotgun (WGS) entry which is preliminary data.</text>
</comment>
<sequence length="118" mass="13021">MNTDLAKSISFRLLTLAVLLLLVMLAGFSVFSRSLFEPQILPELEKKAEKVGTYVLAQLDQAVAWGIPVEKLAGTDELFDDILDRNKDIGFITVTDLNGKRLHLRGTLPTSSRPISPP</sequence>
<protein>
    <submittedName>
        <fullName evidence="1">Uncharacterized protein</fullName>
    </submittedName>
</protein>
<evidence type="ECO:0000313" key="1">
    <source>
        <dbReference type="EMBL" id="KJV08157.1"/>
    </source>
</evidence>
<reference evidence="1 2" key="1">
    <citation type="submission" date="2015-03" db="EMBL/GenBank/DDBJ databases">
        <title>Draft genome sequence of Elstera litoralis.</title>
        <authorList>
            <person name="Rahalkar M.C."/>
            <person name="Dhakephalkar P.K."/>
            <person name="Pore S.D."/>
            <person name="Arora P."/>
            <person name="Kapse N.G."/>
            <person name="Pandit P.S."/>
        </authorList>
    </citation>
    <scope>NUCLEOTIDE SEQUENCE [LARGE SCALE GENOMIC DNA]</scope>
    <source>
        <strain evidence="1 2">Dia-1</strain>
    </source>
</reference>
<proteinExistence type="predicted"/>
<dbReference type="RefSeq" id="WP_045777360.1">
    <property type="nucleotide sequence ID" value="NZ_LAJY01000755.1"/>
</dbReference>
<gene>
    <name evidence="1" type="ORF">VZ95_19565</name>
</gene>
<organism evidence="1 2">
    <name type="scientific">Elstera litoralis</name>
    <dbReference type="NCBI Taxonomy" id="552518"/>
    <lineage>
        <taxon>Bacteria</taxon>
        <taxon>Pseudomonadati</taxon>
        <taxon>Pseudomonadota</taxon>
        <taxon>Alphaproteobacteria</taxon>
        <taxon>Rhodospirillales</taxon>
        <taxon>Rhodospirillaceae</taxon>
        <taxon>Elstera</taxon>
    </lineage>
</organism>
<accession>A0A0F3INE2</accession>
<name>A0A0F3INE2_9PROT</name>